<evidence type="ECO:0000256" key="1">
    <source>
        <dbReference type="SAM" id="Phobius"/>
    </source>
</evidence>
<reference evidence="2" key="1">
    <citation type="journal article" date="2023" name="bioRxiv">
        <title>Scaffold-level genome assemblies of two parasitoid biocontrol wasps reveal the parthenogenesis mechanism and an associated novel virus.</title>
        <authorList>
            <person name="Inwood S."/>
            <person name="Skelly J."/>
            <person name="Guhlin J."/>
            <person name="Harrop T."/>
            <person name="Goldson S."/>
            <person name="Dearden P."/>
        </authorList>
    </citation>
    <scope>NUCLEOTIDE SEQUENCE</scope>
    <source>
        <strain evidence="2">Lincoln</strain>
        <tissue evidence="2">Whole body</tissue>
    </source>
</reference>
<comment type="caution">
    <text evidence="2">The sequence shown here is derived from an EMBL/GenBank/DDBJ whole genome shotgun (WGS) entry which is preliminary data.</text>
</comment>
<keyword evidence="1" id="KW-1133">Transmembrane helix</keyword>
<dbReference type="AlphaFoldDB" id="A0AA39KVQ8"/>
<accession>A0AA39KVQ8</accession>
<evidence type="ECO:0000313" key="3">
    <source>
        <dbReference type="Proteomes" id="UP001168972"/>
    </source>
</evidence>
<evidence type="ECO:0000313" key="2">
    <source>
        <dbReference type="EMBL" id="KAK0175361.1"/>
    </source>
</evidence>
<organism evidence="2 3">
    <name type="scientific">Microctonus hyperodae</name>
    <name type="common">Parasitoid wasp</name>
    <dbReference type="NCBI Taxonomy" id="165561"/>
    <lineage>
        <taxon>Eukaryota</taxon>
        <taxon>Metazoa</taxon>
        <taxon>Ecdysozoa</taxon>
        <taxon>Arthropoda</taxon>
        <taxon>Hexapoda</taxon>
        <taxon>Insecta</taxon>
        <taxon>Pterygota</taxon>
        <taxon>Neoptera</taxon>
        <taxon>Endopterygota</taxon>
        <taxon>Hymenoptera</taxon>
        <taxon>Apocrita</taxon>
        <taxon>Ichneumonoidea</taxon>
        <taxon>Braconidae</taxon>
        <taxon>Euphorinae</taxon>
        <taxon>Microctonus</taxon>
    </lineage>
</organism>
<keyword evidence="1" id="KW-0812">Transmembrane</keyword>
<protein>
    <submittedName>
        <fullName evidence="2">Uncharacterized protein</fullName>
    </submittedName>
</protein>
<feature type="transmembrane region" description="Helical" evidence="1">
    <location>
        <begin position="12"/>
        <end position="36"/>
    </location>
</feature>
<keyword evidence="3" id="KW-1185">Reference proteome</keyword>
<keyword evidence="1" id="KW-0472">Membrane</keyword>
<dbReference type="Proteomes" id="UP001168972">
    <property type="component" value="Unassembled WGS sequence"/>
</dbReference>
<proteinExistence type="predicted"/>
<feature type="transmembrane region" description="Helical" evidence="1">
    <location>
        <begin position="126"/>
        <end position="147"/>
    </location>
</feature>
<reference evidence="2" key="2">
    <citation type="submission" date="2023-03" db="EMBL/GenBank/DDBJ databases">
        <authorList>
            <person name="Inwood S.N."/>
            <person name="Skelly J.G."/>
            <person name="Guhlin J."/>
            <person name="Harrop T.W.R."/>
            <person name="Goldson S.G."/>
            <person name="Dearden P.K."/>
        </authorList>
    </citation>
    <scope>NUCLEOTIDE SEQUENCE</scope>
    <source>
        <strain evidence="2">Lincoln</strain>
        <tissue evidence="2">Whole body</tissue>
    </source>
</reference>
<feature type="transmembrane region" description="Helical" evidence="1">
    <location>
        <begin position="153"/>
        <end position="172"/>
    </location>
</feature>
<sequence>MLMPLMFKMGVMTTILIVLTVISLKGLTIGMILLMLKLSALFGKFYNFIQPLHQASGLSPAQPVHLYLHSDAGQHIHPYNAWESNPPPSLSDAEPNITLRTTKDKAVQSREDHEETSKKPNILQRFGTMLMMVPVAMQILSIPGALASIKMSLLKSFFVGKLALIIMIYNLFRSFRLNRELLVVHQQPAQYYNHYYAPPPNDDDEDKGWFG</sequence>
<gene>
    <name evidence="2" type="ORF">PV327_009115</name>
</gene>
<dbReference type="EMBL" id="JAQQBR010000005">
    <property type="protein sequence ID" value="KAK0175361.1"/>
    <property type="molecule type" value="Genomic_DNA"/>
</dbReference>
<name>A0AA39KVQ8_MICHY</name>